<evidence type="ECO:0000256" key="15">
    <source>
        <dbReference type="ARBA" id="ARBA00022777"/>
    </source>
</evidence>
<evidence type="ECO:0000313" key="34">
    <source>
        <dbReference type="EMBL" id="OMJ86786.1"/>
    </source>
</evidence>
<dbReference type="InterPro" id="IPR018247">
    <property type="entry name" value="EF_Hand_1_Ca_BS"/>
</dbReference>
<evidence type="ECO:0000256" key="5">
    <source>
        <dbReference type="ARBA" id="ARBA00011245"/>
    </source>
</evidence>
<dbReference type="EC" id="2.7.11.1" evidence="6"/>
<evidence type="ECO:0000256" key="14">
    <source>
        <dbReference type="ARBA" id="ARBA00022741"/>
    </source>
</evidence>
<dbReference type="CDD" id="cd05117">
    <property type="entry name" value="STKc_CAMK"/>
    <property type="match status" value="1"/>
</dbReference>
<evidence type="ECO:0000256" key="12">
    <source>
        <dbReference type="ARBA" id="ARBA00022723"/>
    </source>
</evidence>
<keyword evidence="19" id="KW-0472">Membrane</keyword>
<evidence type="ECO:0000259" key="32">
    <source>
        <dbReference type="PROSITE" id="PS50011"/>
    </source>
</evidence>
<dbReference type="PROSITE" id="PS50222">
    <property type="entry name" value="EF_HAND_2"/>
    <property type="match status" value="4"/>
</dbReference>
<dbReference type="PANTHER" id="PTHR24349">
    <property type="entry name" value="SERINE/THREONINE-PROTEIN KINASE"/>
    <property type="match status" value="1"/>
</dbReference>
<evidence type="ECO:0000256" key="1">
    <source>
        <dbReference type="ARBA" id="ARBA00001946"/>
    </source>
</evidence>
<evidence type="ECO:0000256" key="19">
    <source>
        <dbReference type="ARBA" id="ARBA00022870"/>
    </source>
</evidence>
<dbReference type="InterPro" id="IPR011992">
    <property type="entry name" value="EF-hand-dom_pair"/>
</dbReference>
<dbReference type="InterPro" id="IPR002048">
    <property type="entry name" value="EF_hand_dom"/>
</dbReference>
<keyword evidence="15" id="KW-0418">Kinase</keyword>
<feature type="domain" description="EF-hand" evidence="33">
    <location>
        <begin position="416"/>
        <end position="451"/>
    </location>
</feature>
<protein>
    <recommendedName>
        <fullName evidence="29">Calcium-dependent protein kinase 1</fullName>
        <ecNumber evidence="6">2.7.11.1</ecNumber>
    </recommendedName>
</protein>
<dbReference type="Gene3D" id="1.10.238.10">
    <property type="entry name" value="EF-hand"/>
    <property type="match status" value="2"/>
</dbReference>
<evidence type="ECO:0000256" key="16">
    <source>
        <dbReference type="ARBA" id="ARBA00022837"/>
    </source>
</evidence>
<dbReference type="GO" id="GO:0020002">
    <property type="term" value="C:host cell plasma membrane"/>
    <property type="evidence" value="ECO:0007669"/>
    <property type="project" value="UniProtKB-SubCell"/>
</dbReference>
<dbReference type="FunFam" id="1.10.510.10:FF:000398">
    <property type="entry name" value="Calcium-dependent protein kinase 1"/>
    <property type="match status" value="1"/>
</dbReference>
<dbReference type="AlphaFoldDB" id="A0A1R2CCS1"/>
<dbReference type="GO" id="GO:0005524">
    <property type="term" value="F:ATP binding"/>
    <property type="evidence" value="ECO:0007669"/>
    <property type="project" value="UniProtKB-UniRule"/>
</dbReference>
<dbReference type="SMART" id="SM00054">
    <property type="entry name" value="EFh"/>
    <property type="match status" value="4"/>
</dbReference>
<keyword evidence="21" id="KW-0564">Palmitate</keyword>
<keyword evidence="19" id="KW-1043">Host membrane</keyword>
<proteinExistence type="inferred from homology"/>
<dbReference type="OrthoDB" id="40902at2759"/>
<evidence type="ECO:0000256" key="13">
    <source>
        <dbReference type="ARBA" id="ARBA00022737"/>
    </source>
</evidence>
<keyword evidence="8" id="KW-1032">Host cell membrane</keyword>
<evidence type="ECO:0000256" key="25">
    <source>
        <dbReference type="ARBA" id="ARBA00047899"/>
    </source>
</evidence>
<comment type="caution">
    <text evidence="34">The sequence shown here is derived from an EMBL/GenBank/DDBJ whole genome shotgun (WGS) entry which is preliminary data.</text>
</comment>
<comment type="function">
    <text evidence="27">Calcium-dependent protein kinase which acts as a sensor and effector of intracellular Ca(2+) levels probably in part downstream of cGMP-activated PKG kinase. During the liver stage, involved in sporozoite motility and thus in sporozoite invasion of host hepatocytes, probably together with CDPK4 and CDPK5. In the mosquito midgut and during the last stage of male gamete exflagellation, may play a role in the rupture of the host erythrocyte membrane. In the mosquito midgut, required for the differentiation of the zygote into the ookinete by promoting the translational activation of a subset of repressed mRNAs; these mRNAs are kept repressed in the zygote by the DOZI- or CITH-containing mRNP complexes. Dispensable during the asexual blood stage.</text>
</comment>
<evidence type="ECO:0000256" key="8">
    <source>
        <dbReference type="ARBA" id="ARBA00022511"/>
    </source>
</evidence>
<dbReference type="InterPro" id="IPR011009">
    <property type="entry name" value="Kinase-like_dom_sf"/>
</dbReference>
<evidence type="ECO:0000256" key="26">
    <source>
        <dbReference type="ARBA" id="ARBA00048679"/>
    </source>
</evidence>
<dbReference type="InterPro" id="IPR008271">
    <property type="entry name" value="Ser/Thr_kinase_AS"/>
</dbReference>
<evidence type="ECO:0000256" key="7">
    <source>
        <dbReference type="ARBA" id="ARBA00022475"/>
    </source>
</evidence>
<evidence type="ECO:0000256" key="24">
    <source>
        <dbReference type="ARBA" id="ARBA00024334"/>
    </source>
</evidence>
<dbReference type="PROSITE" id="PS00018">
    <property type="entry name" value="EF_HAND_1"/>
    <property type="match status" value="4"/>
</dbReference>
<feature type="domain" description="Protein kinase" evidence="32">
    <location>
        <begin position="41"/>
        <end position="297"/>
    </location>
</feature>
<keyword evidence="10" id="KW-0808">Transferase</keyword>
<accession>A0A1R2CCS1</accession>
<feature type="domain" description="EF-hand" evidence="33">
    <location>
        <begin position="452"/>
        <end position="484"/>
    </location>
</feature>
<dbReference type="EMBL" id="MPUH01000195">
    <property type="protein sequence ID" value="OMJ86786.1"/>
    <property type="molecule type" value="Genomic_DNA"/>
</dbReference>
<evidence type="ECO:0000313" key="35">
    <source>
        <dbReference type="Proteomes" id="UP000187209"/>
    </source>
</evidence>
<keyword evidence="22" id="KW-0966">Cell projection</keyword>
<evidence type="ECO:0000256" key="2">
    <source>
        <dbReference type="ARBA" id="ARBA00004230"/>
    </source>
</evidence>
<comment type="catalytic activity">
    <reaction evidence="25">
        <text>L-threonyl-[protein] + ATP = O-phospho-L-threonyl-[protein] + ADP + H(+)</text>
        <dbReference type="Rhea" id="RHEA:46608"/>
        <dbReference type="Rhea" id="RHEA-COMP:11060"/>
        <dbReference type="Rhea" id="RHEA-COMP:11605"/>
        <dbReference type="ChEBI" id="CHEBI:15378"/>
        <dbReference type="ChEBI" id="CHEBI:30013"/>
        <dbReference type="ChEBI" id="CHEBI:30616"/>
        <dbReference type="ChEBI" id="CHEBI:61977"/>
        <dbReference type="ChEBI" id="CHEBI:456216"/>
        <dbReference type="EC" id="2.7.11.1"/>
    </reaction>
</comment>
<dbReference type="SUPFAM" id="SSF47473">
    <property type="entry name" value="EF-hand"/>
    <property type="match status" value="1"/>
</dbReference>
<evidence type="ECO:0000256" key="27">
    <source>
        <dbReference type="ARBA" id="ARBA00056933"/>
    </source>
</evidence>
<keyword evidence="23" id="KW-0449">Lipoprotein</keyword>
<dbReference type="PROSITE" id="PS00107">
    <property type="entry name" value="PROTEIN_KINASE_ATP"/>
    <property type="match status" value="1"/>
</dbReference>
<evidence type="ECO:0000256" key="10">
    <source>
        <dbReference type="ARBA" id="ARBA00022679"/>
    </source>
</evidence>
<keyword evidence="18" id="KW-0282">Flagellum</keyword>
<evidence type="ECO:0000256" key="9">
    <source>
        <dbReference type="ARBA" id="ARBA00022527"/>
    </source>
</evidence>
<gene>
    <name evidence="34" type="ORF">SteCoe_11641</name>
</gene>
<dbReference type="CDD" id="cd00051">
    <property type="entry name" value="EFh"/>
    <property type="match status" value="2"/>
</dbReference>
<keyword evidence="14 30" id="KW-0547">Nucleotide-binding</keyword>
<evidence type="ECO:0000256" key="4">
    <source>
        <dbReference type="ARBA" id="ARBA00004425"/>
    </source>
</evidence>
<keyword evidence="17 30" id="KW-0067">ATP-binding</keyword>
<dbReference type="SUPFAM" id="SSF56112">
    <property type="entry name" value="Protein kinase-like (PK-like)"/>
    <property type="match status" value="1"/>
</dbReference>
<evidence type="ECO:0000256" key="17">
    <source>
        <dbReference type="ARBA" id="ARBA00022840"/>
    </source>
</evidence>
<evidence type="ECO:0000256" key="31">
    <source>
        <dbReference type="RuleBase" id="RU000304"/>
    </source>
</evidence>
<dbReference type="InterPro" id="IPR017441">
    <property type="entry name" value="Protein_kinase_ATP_BS"/>
</dbReference>
<feature type="domain" description="EF-hand" evidence="33">
    <location>
        <begin position="380"/>
        <end position="415"/>
    </location>
</feature>
<keyword evidence="11" id="KW-0519">Myristate</keyword>
<organism evidence="34 35">
    <name type="scientific">Stentor coeruleus</name>
    <dbReference type="NCBI Taxonomy" id="5963"/>
    <lineage>
        <taxon>Eukaryota</taxon>
        <taxon>Sar</taxon>
        <taxon>Alveolata</taxon>
        <taxon>Ciliophora</taxon>
        <taxon>Postciliodesmatophora</taxon>
        <taxon>Heterotrichea</taxon>
        <taxon>Heterotrichida</taxon>
        <taxon>Stentoridae</taxon>
        <taxon>Stentor</taxon>
    </lineage>
</organism>
<dbReference type="GO" id="GO:0005886">
    <property type="term" value="C:plasma membrane"/>
    <property type="evidence" value="ECO:0007669"/>
    <property type="project" value="UniProtKB-SubCell"/>
</dbReference>
<dbReference type="PROSITE" id="PS00108">
    <property type="entry name" value="PROTEIN_KINASE_ST"/>
    <property type="match status" value="1"/>
</dbReference>
<evidence type="ECO:0000256" key="22">
    <source>
        <dbReference type="ARBA" id="ARBA00023273"/>
    </source>
</evidence>
<evidence type="ECO:0000256" key="28">
    <source>
        <dbReference type="ARBA" id="ARBA00060437"/>
    </source>
</evidence>
<feature type="domain" description="EF-hand" evidence="33">
    <location>
        <begin position="343"/>
        <end position="378"/>
    </location>
</feature>
<evidence type="ECO:0000256" key="29">
    <source>
        <dbReference type="ARBA" id="ARBA00068067"/>
    </source>
</evidence>
<keyword evidence="20" id="KW-0969">Cilium</keyword>
<dbReference type="Pfam" id="PF13499">
    <property type="entry name" value="EF-hand_7"/>
    <property type="match status" value="2"/>
</dbReference>
<evidence type="ECO:0000256" key="23">
    <source>
        <dbReference type="ARBA" id="ARBA00023288"/>
    </source>
</evidence>
<dbReference type="GO" id="GO:0020005">
    <property type="term" value="C:symbiont-containing vacuole membrane"/>
    <property type="evidence" value="ECO:0007669"/>
    <property type="project" value="UniProtKB-SubCell"/>
</dbReference>
<comment type="subunit">
    <text evidence="5">Monomer.</text>
</comment>
<evidence type="ECO:0000256" key="6">
    <source>
        <dbReference type="ARBA" id="ARBA00012513"/>
    </source>
</evidence>
<evidence type="ECO:0000256" key="3">
    <source>
        <dbReference type="ARBA" id="ARBA00004342"/>
    </source>
</evidence>
<dbReference type="GO" id="GO:0005509">
    <property type="term" value="F:calcium ion binding"/>
    <property type="evidence" value="ECO:0007669"/>
    <property type="project" value="InterPro"/>
</dbReference>
<evidence type="ECO:0000256" key="11">
    <source>
        <dbReference type="ARBA" id="ARBA00022707"/>
    </source>
</evidence>
<comment type="subcellular location">
    <subcellularLocation>
        <location evidence="3">Cell membrane</location>
        <topology evidence="3">Lipid-anchor</topology>
        <orientation evidence="3">Cytoplasmic side</orientation>
    </subcellularLocation>
    <subcellularLocation>
        <location evidence="2">Cell projection</location>
        <location evidence="2">Cilium</location>
        <location evidence="2">Flagellum</location>
    </subcellularLocation>
    <subcellularLocation>
        <location evidence="4">Host cell membrane</location>
        <topology evidence="4">Lipid-anchor</topology>
    </subcellularLocation>
    <subcellularLocation>
        <location evidence="28">Parasitophorous vacuole membrane</location>
        <topology evidence="28">Lipid-anchor</topology>
    </subcellularLocation>
</comment>
<evidence type="ECO:0000259" key="33">
    <source>
        <dbReference type="PROSITE" id="PS50222"/>
    </source>
</evidence>
<comment type="cofactor">
    <cofactor evidence="1">
        <name>Mg(2+)</name>
        <dbReference type="ChEBI" id="CHEBI:18420"/>
    </cofactor>
</comment>
<dbReference type="InterPro" id="IPR050205">
    <property type="entry name" value="CDPK_Ser/Thr_kinases"/>
</dbReference>
<evidence type="ECO:0000256" key="30">
    <source>
        <dbReference type="PROSITE-ProRule" id="PRU10141"/>
    </source>
</evidence>
<reference evidence="34 35" key="1">
    <citation type="submission" date="2016-11" db="EMBL/GenBank/DDBJ databases">
        <title>The macronuclear genome of Stentor coeruleus: a giant cell with tiny introns.</title>
        <authorList>
            <person name="Slabodnick M."/>
            <person name="Ruby J.G."/>
            <person name="Reiff S.B."/>
            <person name="Swart E.C."/>
            <person name="Gosai S."/>
            <person name="Prabakaran S."/>
            <person name="Witkowska E."/>
            <person name="Larue G.E."/>
            <person name="Fisher S."/>
            <person name="Freeman R.M."/>
            <person name="Gunawardena J."/>
            <person name="Chu W."/>
            <person name="Stover N.A."/>
            <person name="Gregory B.D."/>
            <person name="Nowacki M."/>
            <person name="Derisi J."/>
            <person name="Roy S.W."/>
            <person name="Marshall W.F."/>
            <person name="Sood P."/>
        </authorList>
    </citation>
    <scope>NUCLEOTIDE SEQUENCE [LARGE SCALE GENOMIC DNA]</scope>
    <source>
        <strain evidence="34">WM001</strain>
    </source>
</reference>
<evidence type="ECO:0000256" key="18">
    <source>
        <dbReference type="ARBA" id="ARBA00022846"/>
    </source>
</evidence>
<dbReference type="GO" id="GO:0031514">
    <property type="term" value="C:motile cilium"/>
    <property type="evidence" value="ECO:0007669"/>
    <property type="project" value="UniProtKB-SubCell"/>
</dbReference>
<feature type="binding site" evidence="30">
    <location>
        <position position="70"/>
    </location>
    <ligand>
        <name>ATP</name>
        <dbReference type="ChEBI" id="CHEBI:30616"/>
    </ligand>
</feature>
<dbReference type="InterPro" id="IPR000719">
    <property type="entry name" value="Prot_kinase_dom"/>
</dbReference>
<keyword evidence="7" id="KW-1003">Cell membrane</keyword>
<sequence>MGCSSSNKIKAPTIKVLDAEGLKIQPGNFVVQNSRAFQEEYKIGKSLGSGAFGEVRRVIHRATNEGRAVKIFRKDLAVTSSSQQKLMEEINILRSLDHPNIIRVYEFFEDAKRFYIVMEQCNGGELFEEILKRQNFGEPQAAIILHQLFSAVAYLHDSGIIHRDLKPENILLEEKGDIMNIKLIDFGTAVRVDKNKTIKGAIGTAYYIAPEVLSGTYNYKCDLWSCGVIIYILLAGYPPFDGQNDEEILEKVKKSSYSFKNPVWNNVSKEAKDLITSLLSPTSTRITAHEALSHPWLKIHTQAPSVSNETIKSTLSNLRVFQKSSKLRDAVSTFITTQCVSLADTKELRKVFQTMDTNGDGKLSKEELFNYYSKDMGPEQAEEEVKRIMNEVDSDNSGFVDYTEFIKATLDSKTIASAGFLKRAFDVFDKDGSGTISASELKKLLAGGMICDDHVWNEIIKNVDSNGDGEIDFKEFERIILSKI</sequence>
<keyword evidence="9 31" id="KW-0723">Serine/threonine-protein kinase</keyword>
<keyword evidence="13" id="KW-0677">Repeat</keyword>
<dbReference type="Pfam" id="PF00069">
    <property type="entry name" value="Pkinase"/>
    <property type="match status" value="1"/>
</dbReference>
<keyword evidence="35" id="KW-1185">Reference proteome</keyword>
<dbReference type="GO" id="GO:0004674">
    <property type="term" value="F:protein serine/threonine kinase activity"/>
    <property type="evidence" value="ECO:0007669"/>
    <property type="project" value="UniProtKB-KW"/>
</dbReference>
<evidence type="ECO:0000256" key="20">
    <source>
        <dbReference type="ARBA" id="ARBA00023069"/>
    </source>
</evidence>
<dbReference type="Gene3D" id="3.30.200.20">
    <property type="entry name" value="Phosphorylase Kinase, domain 1"/>
    <property type="match status" value="1"/>
</dbReference>
<comment type="catalytic activity">
    <reaction evidence="26">
        <text>L-seryl-[protein] + ATP = O-phospho-L-seryl-[protein] + ADP + H(+)</text>
        <dbReference type="Rhea" id="RHEA:17989"/>
        <dbReference type="Rhea" id="RHEA-COMP:9863"/>
        <dbReference type="Rhea" id="RHEA-COMP:11604"/>
        <dbReference type="ChEBI" id="CHEBI:15378"/>
        <dbReference type="ChEBI" id="CHEBI:29999"/>
        <dbReference type="ChEBI" id="CHEBI:30616"/>
        <dbReference type="ChEBI" id="CHEBI:83421"/>
        <dbReference type="ChEBI" id="CHEBI:456216"/>
        <dbReference type="EC" id="2.7.11.1"/>
    </reaction>
</comment>
<name>A0A1R2CCS1_9CILI</name>
<keyword evidence="16" id="KW-0106">Calcium</keyword>
<dbReference type="Proteomes" id="UP000187209">
    <property type="component" value="Unassembled WGS sequence"/>
</dbReference>
<dbReference type="Gene3D" id="1.10.510.10">
    <property type="entry name" value="Transferase(Phosphotransferase) domain 1"/>
    <property type="match status" value="1"/>
</dbReference>
<dbReference type="SMART" id="SM00220">
    <property type="entry name" value="S_TKc"/>
    <property type="match status" value="1"/>
</dbReference>
<dbReference type="FunFam" id="1.10.238.10:FF:000003">
    <property type="entry name" value="Calmodulin A"/>
    <property type="match status" value="1"/>
</dbReference>
<evidence type="ECO:0000256" key="21">
    <source>
        <dbReference type="ARBA" id="ARBA00023139"/>
    </source>
</evidence>
<dbReference type="PROSITE" id="PS50011">
    <property type="entry name" value="PROTEIN_KINASE_DOM"/>
    <property type="match status" value="1"/>
</dbReference>
<keyword evidence="12" id="KW-0479">Metal-binding</keyword>
<comment type="similarity">
    <text evidence="24">Belongs to the protein kinase superfamily. Ser/Thr protein kinase family. CDPK subfamily.</text>
</comment>
<dbReference type="FunFam" id="3.30.200.20:FF:000315">
    <property type="entry name" value="Calcium-dependent protein kinase 3"/>
    <property type="match status" value="1"/>
</dbReference>